<reference evidence="3 4" key="1">
    <citation type="submission" date="2023-03" db="EMBL/GenBank/DDBJ databases">
        <title>Description of Hydrogenimonas sp. ISO32.</title>
        <authorList>
            <person name="Mino S."/>
            <person name="Fukazawa S."/>
            <person name="Sawabe T."/>
        </authorList>
    </citation>
    <scope>NUCLEOTIDE SEQUENCE [LARGE SCALE GENOMIC DNA]</scope>
    <source>
        <strain evidence="3 4">ISO32</strain>
    </source>
</reference>
<feature type="domain" description="Lipoprotein LPP20-like" evidence="2">
    <location>
        <begin position="93"/>
        <end position="163"/>
    </location>
</feature>
<evidence type="ECO:0000313" key="3">
    <source>
        <dbReference type="EMBL" id="BDY12465.1"/>
    </source>
</evidence>
<feature type="signal peptide" evidence="1">
    <location>
        <begin position="1"/>
        <end position="18"/>
    </location>
</feature>
<dbReference type="Pfam" id="PF02169">
    <property type="entry name" value="LPP20"/>
    <property type="match status" value="1"/>
</dbReference>
<evidence type="ECO:0000259" key="2">
    <source>
        <dbReference type="Pfam" id="PF02169"/>
    </source>
</evidence>
<name>A0ABM8FLW9_9BACT</name>
<dbReference type="Proteomes" id="UP001321445">
    <property type="component" value="Chromosome"/>
</dbReference>
<sequence>MKRWSLFALLLASVTLLAESCPTPKVEKRTDVKSAEESSKPPVVVQAPKVKKIEPMKTPRNLDACTLSAQNTVHFQVVGQGVAPVNTVSPAQAMALAKRAAIADAYRQLGEKICGVRVEGRDLIRNMMISRSTVRTQIDAMIRNARILDTKFKDGLCEVEMEVTMNGKEWYARLAR</sequence>
<dbReference type="InterPro" id="IPR024952">
    <property type="entry name" value="LPP20-like_dom"/>
</dbReference>
<dbReference type="EMBL" id="AP027370">
    <property type="protein sequence ID" value="BDY12465.1"/>
    <property type="molecule type" value="Genomic_DNA"/>
</dbReference>
<feature type="chain" id="PRO_5045192945" description="Lipoprotein LPP20-like domain-containing protein" evidence="1">
    <location>
        <begin position="19"/>
        <end position="176"/>
    </location>
</feature>
<gene>
    <name evidence="3" type="ORF">HCR_07770</name>
</gene>
<dbReference type="RefSeq" id="WP_286337658.1">
    <property type="nucleotide sequence ID" value="NZ_AP027370.1"/>
</dbReference>
<accession>A0ABM8FLW9</accession>
<evidence type="ECO:0000313" key="4">
    <source>
        <dbReference type="Proteomes" id="UP001321445"/>
    </source>
</evidence>
<protein>
    <recommendedName>
        <fullName evidence="2">Lipoprotein LPP20-like domain-containing protein</fullName>
    </recommendedName>
</protein>
<proteinExistence type="predicted"/>
<keyword evidence="4" id="KW-1185">Reference proteome</keyword>
<organism evidence="3 4">
    <name type="scientific">Hydrogenimonas cancrithermarum</name>
    <dbReference type="NCBI Taxonomy" id="2993563"/>
    <lineage>
        <taxon>Bacteria</taxon>
        <taxon>Pseudomonadati</taxon>
        <taxon>Campylobacterota</taxon>
        <taxon>Epsilonproteobacteria</taxon>
        <taxon>Campylobacterales</taxon>
        <taxon>Hydrogenimonadaceae</taxon>
        <taxon>Hydrogenimonas</taxon>
    </lineage>
</organism>
<keyword evidence="1" id="KW-0732">Signal</keyword>
<evidence type="ECO:0000256" key="1">
    <source>
        <dbReference type="SAM" id="SignalP"/>
    </source>
</evidence>